<keyword evidence="1" id="KW-0472">Membrane</keyword>
<dbReference type="EMBL" id="JARRAF010000022">
    <property type="protein sequence ID" value="MDK2125666.1"/>
    <property type="molecule type" value="Genomic_DNA"/>
</dbReference>
<gene>
    <name evidence="2" type="ORF">PZA18_16550</name>
</gene>
<sequence>MHALKLAPHRLYFFAGTLALLLLFGWWWLTLARPAGLAAVPIHALLMPLGLFPLFILGFTFTAGPRWLGVNGVGGFLPIGSGYLSGLVLVVLGAISAWRPLAALGFGLMCLAWLAASWRWSRLVKASKAQDRYHAKVLLAAMLGGALAQAAAMMWAAGIEPAWIVARQFAFFGFLLPIFLAVCHRMLPFFSGNVIQPYTPWRPYGLLWAWLGGCISVGVAGGLGWSWLEAIAATAMSLGFAYTSWRWGVLRSLGNRLLAMLHLSFAWLAITFALIALGAAGVLTVGSAPIHALGLGFMATMLVGFVSRVTFGHSGRPLQAENWLWALYLGLHLAAASRVAASLLAIPWLMHASASLWLALLALWVMKMAPIYLKPRIDGQPG</sequence>
<proteinExistence type="predicted"/>
<evidence type="ECO:0000313" key="3">
    <source>
        <dbReference type="Proteomes" id="UP001172778"/>
    </source>
</evidence>
<feature type="transmembrane region" description="Helical" evidence="1">
    <location>
        <begin position="162"/>
        <end position="183"/>
    </location>
</feature>
<protein>
    <submittedName>
        <fullName evidence="2">NnrS family protein</fullName>
    </submittedName>
</protein>
<dbReference type="RefSeq" id="WP_284101977.1">
    <property type="nucleotide sequence ID" value="NZ_JARRAF010000022.1"/>
</dbReference>
<feature type="transmembrane region" description="Helical" evidence="1">
    <location>
        <begin position="354"/>
        <end position="373"/>
    </location>
</feature>
<comment type="caution">
    <text evidence="2">The sequence shown here is derived from an EMBL/GenBank/DDBJ whole genome shotgun (WGS) entry which is preliminary data.</text>
</comment>
<evidence type="ECO:0000313" key="2">
    <source>
        <dbReference type="EMBL" id="MDK2125666.1"/>
    </source>
</evidence>
<evidence type="ECO:0000256" key="1">
    <source>
        <dbReference type="SAM" id="Phobius"/>
    </source>
</evidence>
<feature type="transmembrane region" description="Helical" evidence="1">
    <location>
        <begin position="323"/>
        <end position="348"/>
    </location>
</feature>
<feature type="transmembrane region" description="Helical" evidence="1">
    <location>
        <begin position="257"/>
        <end position="284"/>
    </location>
</feature>
<feature type="transmembrane region" description="Helical" evidence="1">
    <location>
        <begin position="133"/>
        <end position="156"/>
    </location>
</feature>
<reference evidence="2" key="1">
    <citation type="submission" date="2023-03" db="EMBL/GenBank/DDBJ databases">
        <title>Chitinimonas shenzhenensis gen. nov., sp. nov., a novel member of family Burkholderiaceae isolated from activated sludge collected in Shen Zhen, China.</title>
        <authorList>
            <person name="Wang X."/>
        </authorList>
    </citation>
    <scope>NUCLEOTIDE SEQUENCE</scope>
    <source>
        <strain evidence="2">DQS-5</strain>
    </source>
</reference>
<feature type="transmembrane region" description="Helical" evidence="1">
    <location>
        <begin position="290"/>
        <end position="311"/>
    </location>
</feature>
<accession>A0ABT7E053</accession>
<dbReference type="Pfam" id="PF05940">
    <property type="entry name" value="NnrS"/>
    <property type="match status" value="1"/>
</dbReference>
<keyword evidence="3" id="KW-1185">Reference proteome</keyword>
<feature type="transmembrane region" description="Helical" evidence="1">
    <location>
        <begin position="227"/>
        <end position="245"/>
    </location>
</feature>
<feature type="transmembrane region" description="Helical" evidence="1">
    <location>
        <begin position="73"/>
        <end position="95"/>
    </location>
</feature>
<keyword evidence="1" id="KW-1133">Transmembrane helix</keyword>
<keyword evidence="1" id="KW-0812">Transmembrane</keyword>
<organism evidence="2 3">
    <name type="scientific">Parachitinimonas caeni</name>
    <dbReference type="NCBI Taxonomy" id="3031301"/>
    <lineage>
        <taxon>Bacteria</taxon>
        <taxon>Pseudomonadati</taxon>
        <taxon>Pseudomonadota</taxon>
        <taxon>Betaproteobacteria</taxon>
        <taxon>Neisseriales</taxon>
        <taxon>Chitinibacteraceae</taxon>
        <taxon>Parachitinimonas</taxon>
    </lineage>
</organism>
<feature type="transmembrane region" description="Helical" evidence="1">
    <location>
        <begin position="101"/>
        <end position="121"/>
    </location>
</feature>
<dbReference type="Proteomes" id="UP001172778">
    <property type="component" value="Unassembled WGS sequence"/>
</dbReference>
<dbReference type="InterPro" id="IPR010266">
    <property type="entry name" value="NnrS"/>
</dbReference>
<feature type="transmembrane region" description="Helical" evidence="1">
    <location>
        <begin position="204"/>
        <end position="221"/>
    </location>
</feature>
<feature type="transmembrane region" description="Helical" evidence="1">
    <location>
        <begin position="12"/>
        <end position="29"/>
    </location>
</feature>
<feature type="transmembrane region" description="Helical" evidence="1">
    <location>
        <begin position="35"/>
        <end position="61"/>
    </location>
</feature>
<name>A0ABT7E053_9NEIS</name>